<evidence type="ECO:0000256" key="3">
    <source>
        <dbReference type="ARBA" id="ARBA00022679"/>
    </source>
</evidence>
<evidence type="ECO:0000256" key="8">
    <source>
        <dbReference type="SAM" id="MobiDB-lite"/>
    </source>
</evidence>
<evidence type="ECO:0000313" key="11">
    <source>
        <dbReference type="EMBL" id="MBB6476303.1"/>
    </source>
</evidence>
<evidence type="ECO:0000256" key="9">
    <source>
        <dbReference type="SAM" id="Phobius"/>
    </source>
</evidence>
<dbReference type="PROSITE" id="PS50011">
    <property type="entry name" value="PROTEIN_KINASE_DOM"/>
    <property type="match status" value="1"/>
</dbReference>
<keyword evidence="6 7" id="KW-0067">ATP-binding</keyword>
<keyword evidence="9" id="KW-0812">Transmembrane</keyword>
<keyword evidence="5 11" id="KW-0418">Kinase</keyword>
<dbReference type="Proteomes" id="UP000555564">
    <property type="component" value="Unassembled WGS sequence"/>
</dbReference>
<feature type="compositionally biased region" description="Polar residues" evidence="8">
    <location>
        <begin position="437"/>
        <end position="447"/>
    </location>
</feature>
<name>A0A7X0IJX1_9ACTN</name>
<evidence type="ECO:0000256" key="2">
    <source>
        <dbReference type="ARBA" id="ARBA00012513"/>
    </source>
</evidence>
<sequence length="806" mass="82826">MPEKQPRVLADRYELVAQIGRGTMGTVWRAHDRLLDRDVAVKEIRQDTGLNKEQRAELRERMIREGRSAAKITHPSVAAVHDTIVVDGRPWIVMELVEARSLEQVIEEEGPLPPRLVAEIGLDLLGALEAAHQQGILHRDVKPGNVLLTETGRVVLTDFGIAKAEGDANITKTGMVIGSPGYTAPERARGDHTGTESDLWSLGATLYFAVEGRPAYERRTVSETLAALMTEEAEPATQAGPLRPVLEALLEKDYTRRLTAAEATTVLRTIARTPARPTTSNGTAAPTGRPATPGPNGGRPTATPGSGSGRPATSPGSGSGRPDATPGSDGGRSATTKPGTKATAKPGAKGLDTPTPPVTRPAASPATDEPEDVDPNQTITVIRPKGGLRIPAPPADDDEPTMIGLPPVTSSPPPAAPRSAASAPPGAASAHPAEPRSSASPGQNTTARPPAPGKPSAGRPTTPVSPRRSPSPPPPPPARTQGPPARFGPRPPTVGPLPVPADAPASRPTSRPDAPAGPRPAPPPSTGPRPTPAPYGQAASSPAPPGPAAAQPYGDPGQELHTMRDPGSGLGTDLFAFQGPAAPRTSSPVGMIVLVVIALLGLGTIIMLAAAALSSARAGSSGPAVTTSGQATGGAASGAATVSDAVSAEPAAGLRRHTDSSGYVIDVPTSLQDATRGRTVTFTADGDPRTVRVSRSPAGSTDILATVRAAESRAVAAGTYPGYRRLALDLTRPTPYTGTDVADWEFTYTGASGPLRVLSRWVAVPGGSSYAIYWTAPEAAWRTHSPQLTAVLSSFRPVRPDAPGGS</sequence>
<keyword evidence="12" id="KW-1185">Reference proteome</keyword>
<dbReference type="Pfam" id="PF00069">
    <property type="entry name" value="Pkinase"/>
    <property type="match status" value="1"/>
</dbReference>
<feature type="compositionally biased region" description="Low complexity" evidence="8">
    <location>
        <begin position="268"/>
        <end position="291"/>
    </location>
</feature>
<proteinExistence type="inferred from homology"/>
<keyword evidence="4 7" id="KW-0547">Nucleotide-binding</keyword>
<gene>
    <name evidence="11" type="ORF">BJ992_005734</name>
</gene>
<feature type="compositionally biased region" description="Pro residues" evidence="8">
    <location>
        <begin position="489"/>
        <end position="501"/>
    </location>
</feature>
<dbReference type="GO" id="GO:0005524">
    <property type="term" value="F:ATP binding"/>
    <property type="evidence" value="ECO:0007669"/>
    <property type="project" value="UniProtKB-UniRule"/>
</dbReference>
<dbReference type="Gene3D" id="1.10.510.10">
    <property type="entry name" value="Transferase(Phosphotransferase) domain 1"/>
    <property type="match status" value="1"/>
</dbReference>
<dbReference type="EMBL" id="JACHIU010000001">
    <property type="protein sequence ID" value="MBB6476303.1"/>
    <property type="molecule type" value="Genomic_DNA"/>
</dbReference>
<dbReference type="InterPro" id="IPR050660">
    <property type="entry name" value="NEK_Ser/Thr_kinase"/>
</dbReference>
<feature type="compositionally biased region" description="Pro residues" evidence="8">
    <location>
        <begin position="515"/>
        <end position="533"/>
    </location>
</feature>
<evidence type="ECO:0000256" key="4">
    <source>
        <dbReference type="ARBA" id="ARBA00022741"/>
    </source>
</evidence>
<dbReference type="EC" id="2.7.11.1" evidence="2"/>
<dbReference type="PROSITE" id="PS00107">
    <property type="entry name" value="PROTEIN_KINASE_ATP"/>
    <property type="match status" value="1"/>
</dbReference>
<dbReference type="InterPro" id="IPR008271">
    <property type="entry name" value="Ser/Thr_kinase_AS"/>
</dbReference>
<feature type="region of interest" description="Disordered" evidence="8">
    <location>
        <begin position="268"/>
        <end position="568"/>
    </location>
</feature>
<dbReference type="SMART" id="SM00220">
    <property type="entry name" value="S_TKc"/>
    <property type="match status" value="1"/>
</dbReference>
<dbReference type="PROSITE" id="PS00108">
    <property type="entry name" value="PROTEIN_KINASE_ST"/>
    <property type="match status" value="1"/>
</dbReference>
<organism evidence="11 12">
    <name type="scientific">Sphaerisporangium rubeum</name>
    <dbReference type="NCBI Taxonomy" id="321317"/>
    <lineage>
        <taxon>Bacteria</taxon>
        <taxon>Bacillati</taxon>
        <taxon>Actinomycetota</taxon>
        <taxon>Actinomycetes</taxon>
        <taxon>Streptosporangiales</taxon>
        <taxon>Streptosporangiaceae</taxon>
        <taxon>Sphaerisporangium</taxon>
    </lineage>
</organism>
<feature type="compositionally biased region" description="Low complexity" evidence="8">
    <location>
        <begin position="459"/>
        <end position="468"/>
    </location>
</feature>
<dbReference type="PANTHER" id="PTHR43671">
    <property type="entry name" value="SERINE/THREONINE-PROTEIN KINASE NEK"/>
    <property type="match status" value="1"/>
</dbReference>
<dbReference type="InterPro" id="IPR000719">
    <property type="entry name" value="Prot_kinase_dom"/>
</dbReference>
<feature type="domain" description="Protein kinase" evidence="10">
    <location>
        <begin position="13"/>
        <end position="270"/>
    </location>
</feature>
<comment type="similarity">
    <text evidence="1">Belongs to the protein kinase superfamily. NEK Ser/Thr protein kinase family. NIMA subfamily.</text>
</comment>
<accession>A0A7X0IJX1</accession>
<evidence type="ECO:0000259" key="10">
    <source>
        <dbReference type="PROSITE" id="PS50011"/>
    </source>
</evidence>
<feature type="transmembrane region" description="Helical" evidence="9">
    <location>
        <begin position="589"/>
        <end position="613"/>
    </location>
</feature>
<keyword evidence="9" id="KW-1133">Transmembrane helix</keyword>
<dbReference type="PANTHER" id="PTHR43671:SF13">
    <property type="entry name" value="SERINE_THREONINE-PROTEIN KINASE NEK2"/>
    <property type="match status" value="1"/>
</dbReference>
<evidence type="ECO:0000256" key="6">
    <source>
        <dbReference type="ARBA" id="ARBA00022840"/>
    </source>
</evidence>
<protein>
    <recommendedName>
        <fullName evidence="2">non-specific serine/threonine protein kinase</fullName>
        <ecNumber evidence="2">2.7.11.1</ecNumber>
    </recommendedName>
</protein>
<keyword evidence="3" id="KW-0808">Transferase</keyword>
<dbReference type="RefSeq" id="WP_221475020.1">
    <property type="nucleotide sequence ID" value="NZ_BAAALO010000026.1"/>
</dbReference>
<dbReference type="Gene3D" id="3.30.200.20">
    <property type="entry name" value="Phosphorylase Kinase, domain 1"/>
    <property type="match status" value="1"/>
</dbReference>
<feature type="binding site" evidence="7">
    <location>
        <position position="42"/>
    </location>
    <ligand>
        <name>ATP</name>
        <dbReference type="ChEBI" id="CHEBI:30616"/>
    </ligand>
</feature>
<keyword evidence="9" id="KW-0472">Membrane</keyword>
<feature type="compositionally biased region" description="Low complexity" evidence="8">
    <location>
        <begin position="334"/>
        <end position="350"/>
    </location>
</feature>
<reference evidence="11 12" key="1">
    <citation type="submission" date="2020-08" db="EMBL/GenBank/DDBJ databases">
        <title>Sequencing the genomes of 1000 actinobacteria strains.</title>
        <authorList>
            <person name="Klenk H.-P."/>
        </authorList>
    </citation>
    <scope>NUCLEOTIDE SEQUENCE [LARGE SCALE GENOMIC DNA]</scope>
    <source>
        <strain evidence="11 12">DSM 44936</strain>
    </source>
</reference>
<dbReference type="GO" id="GO:0004674">
    <property type="term" value="F:protein serine/threonine kinase activity"/>
    <property type="evidence" value="ECO:0007669"/>
    <property type="project" value="UniProtKB-KW"/>
</dbReference>
<evidence type="ECO:0000313" key="12">
    <source>
        <dbReference type="Proteomes" id="UP000555564"/>
    </source>
</evidence>
<keyword evidence="11" id="KW-0723">Serine/threonine-protein kinase</keyword>
<comment type="caution">
    <text evidence="11">The sequence shown here is derived from an EMBL/GenBank/DDBJ whole genome shotgun (WGS) entry which is preliminary data.</text>
</comment>
<dbReference type="CDD" id="cd14014">
    <property type="entry name" value="STKc_PknB_like"/>
    <property type="match status" value="1"/>
</dbReference>
<evidence type="ECO:0000256" key="7">
    <source>
        <dbReference type="PROSITE-ProRule" id="PRU10141"/>
    </source>
</evidence>
<dbReference type="InterPro" id="IPR017441">
    <property type="entry name" value="Protein_kinase_ATP_BS"/>
</dbReference>
<dbReference type="InterPro" id="IPR011009">
    <property type="entry name" value="Kinase-like_dom_sf"/>
</dbReference>
<dbReference type="SUPFAM" id="SSF56112">
    <property type="entry name" value="Protein kinase-like (PK-like)"/>
    <property type="match status" value="1"/>
</dbReference>
<feature type="compositionally biased region" description="Pro residues" evidence="8">
    <location>
        <begin position="469"/>
        <end position="478"/>
    </location>
</feature>
<evidence type="ECO:0000256" key="5">
    <source>
        <dbReference type="ARBA" id="ARBA00022777"/>
    </source>
</evidence>
<evidence type="ECO:0000256" key="1">
    <source>
        <dbReference type="ARBA" id="ARBA00010886"/>
    </source>
</evidence>
<dbReference type="AlphaFoldDB" id="A0A7X0IJX1"/>
<feature type="compositionally biased region" description="Low complexity" evidence="8">
    <location>
        <begin position="417"/>
        <end position="432"/>
    </location>
</feature>